<feature type="coiled-coil region" evidence="1">
    <location>
        <begin position="103"/>
        <end position="130"/>
    </location>
</feature>
<sequence>MQRAIEQQYTHCRQRNCVQVCPTGSSHYEDPTNGCVRWAVEAYDEERHFTVHAEERRSVTLIAIDKCLIGQGANKPKRCDCAFYTNDKIAFVEFKLRPPDREREEDTRQTKRLEEAAEQLIASIKSFEADGFITTQGVEAYAHVGFQPIIPAPTTTLQNLSALINAETRSLVDFYASNEVTL</sequence>
<reference evidence="2 3" key="1">
    <citation type="submission" date="2021-03" db="EMBL/GenBank/DDBJ databases">
        <authorList>
            <person name="Kim M.K."/>
        </authorList>
    </citation>
    <scope>NUCLEOTIDE SEQUENCE [LARGE SCALE GENOMIC DNA]</scope>
    <source>
        <strain evidence="2 3">BT442</strain>
    </source>
</reference>
<accession>A0ABS3QNP2</accession>
<organism evidence="2 3">
    <name type="scientific">Hymenobacter negativus</name>
    <dbReference type="NCBI Taxonomy" id="2795026"/>
    <lineage>
        <taxon>Bacteria</taxon>
        <taxon>Pseudomonadati</taxon>
        <taxon>Bacteroidota</taxon>
        <taxon>Cytophagia</taxon>
        <taxon>Cytophagales</taxon>
        <taxon>Hymenobacteraceae</taxon>
        <taxon>Hymenobacter</taxon>
    </lineage>
</organism>
<dbReference type="EMBL" id="JAGETZ010000022">
    <property type="protein sequence ID" value="MBO2012899.1"/>
    <property type="molecule type" value="Genomic_DNA"/>
</dbReference>
<comment type="caution">
    <text evidence="2">The sequence shown here is derived from an EMBL/GenBank/DDBJ whole genome shotgun (WGS) entry which is preliminary data.</text>
</comment>
<gene>
    <name evidence="2" type="ORF">J4E00_27805</name>
</gene>
<keyword evidence="1" id="KW-0175">Coiled coil</keyword>
<keyword evidence="3" id="KW-1185">Reference proteome</keyword>
<evidence type="ECO:0000313" key="3">
    <source>
        <dbReference type="Proteomes" id="UP000664369"/>
    </source>
</evidence>
<evidence type="ECO:0008006" key="4">
    <source>
        <dbReference type="Google" id="ProtNLM"/>
    </source>
</evidence>
<evidence type="ECO:0000256" key="1">
    <source>
        <dbReference type="SAM" id="Coils"/>
    </source>
</evidence>
<evidence type="ECO:0000313" key="2">
    <source>
        <dbReference type="EMBL" id="MBO2012899.1"/>
    </source>
</evidence>
<dbReference type="RefSeq" id="WP_208178638.1">
    <property type="nucleotide sequence ID" value="NZ_JAGETZ010000022.1"/>
</dbReference>
<protein>
    <recommendedName>
        <fullName evidence="4">4Fe-4S ferredoxin-type domain-containing protein</fullName>
    </recommendedName>
</protein>
<name>A0ABS3QNP2_9BACT</name>
<proteinExistence type="predicted"/>
<dbReference type="Proteomes" id="UP000664369">
    <property type="component" value="Unassembled WGS sequence"/>
</dbReference>